<sequence length="1401" mass="155843">MSIMQSWRCFPHSSDPKLWVGDDDTLANAFHLYHPFSFPGRLVRKIVQVMPDAIGRAVFTAPETAEQSVELNTVREIIRAKLGNSRLTVSFSPGTKGPHRKMTAQVTESGRVTAYVKLGTNNRVAALLRREAAMLSKLKRVGFTNAIIPNVLAIEDGPESTLLIVSAPSAPGRRSPVGISHQEAQFLKELSDVDRAERPIHQIERAFGLMELAAGMNDPESEAVLHHAMQAWREIFSDRTAKVAYSHGDYAPWNTLTLADGSLYVFDWEYGSAERPLFADVFHRIFMVERLLKRTTPKEAMRRILNVSSHPMLGSLVRSVRVSSRDVQGYALLYLAMLSTRESAGSSGLSAYLRECVQHVLTEAGHAAHPQKVLVAAYACEPDAGSEPGVGWNMCQAISRTNDVWVITRANNREKIEQALAALPNPALHFVYVDLPRWASFWKRGQRGVRTYYYLWQFAAWHAARRLCKTVRFDLAHHVTFVNDWLFTFLAFLPLPFVWGPIGSHPTVPSRLSFSWDALASDRLRRAFQSFMRSVDPCFALSAMRASLIVGIDRSVGARFPLSLLGRGKFVAHPAIGVESIPDSAEVDKDTTEEFRVLSIGRLVPLKGFHLTMRAFAQFAHSRPKAVLVIVGKGPQRPALQELARTLGIGDRVRFIDWLPRALALKEMEKAHLFLFPSFEGGGMVVLEALAHGLPVVCLGYGGPGEMVSNECGRVITVGDPDDTVRNLAAALDDVCRTARVYSHLRAQARKRVAEHYLWDNRWKTIQEWYRSCALQAPPSVDSSDLRLATDPRRAATLGRVRLLGILIGILLCFPILPLADALSIGLMQRYKNVAGSHPLTVKGNRGEFYDGRATWTIVGATQDNTASHVRPKAWSVGARQYQLLTVTEPISNGYILPYSDPVPNTSPDTSLMVTAARGETEPASFVIRSGDRELELVTIATTGLKKAGGADGLPPAAIDIRVVKAWYQASDSIHRQHGGGKILVPELLLHDPDLVRVDHQEQVNLIKNVDRLQDADRLLPFTVPARSNQQVWLSITVPPDASGGRYDGDVTITFRSGNDQIATQLRLTVDVLPVRLAEPVIDYALYYLAWLNRGQPGLDARAKTVGQLQAEFSDMRAHGLTNIAIDHDYATDRDLRSLSIALERMRAADFKGRDLLYVDWKVTEAADRQSYSRKLMAVLAAAHTFGFSDLYVYNLDEKDAKTLLKNRQAFQIAHELGAKNFVAFNSGNLEALSGLLDVAVLPRGTVKTSQVGKRVGITPWAYGDPQAGEEKPFTYRERYGISLWLDGFDGACDYAYQTGSFGWDDWADPKWRAHNMTYPTLSYPIPTLQWEGFREGIDDSRYLATAIGVERIRLAIGAEQRRKLLADETGGVELESPRDVRQRLIQVIRDRLRKDTTGSS</sequence>
<accession>A0A1W1I9F4</accession>
<dbReference type="PANTHER" id="PTHR12526">
    <property type="entry name" value="GLYCOSYLTRANSFERASE"/>
    <property type="match status" value="1"/>
</dbReference>
<evidence type="ECO:0000259" key="4">
    <source>
        <dbReference type="Pfam" id="PF22680"/>
    </source>
</evidence>
<dbReference type="Proteomes" id="UP000192042">
    <property type="component" value="Chromosome I"/>
</dbReference>
<dbReference type="Gene3D" id="3.40.50.2000">
    <property type="entry name" value="Glycogen Phosphorylase B"/>
    <property type="match status" value="1"/>
</dbReference>
<dbReference type="InterPro" id="IPR001296">
    <property type="entry name" value="Glyco_trans_1"/>
</dbReference>
<dbReference type="GO" id="GO:0016757">
    <property type="term" value="F:glycosyltransferase activity"/>
    <property type="evidence" value="ECO:0007669"/>
    <property type="project" value="UniProtKB-KW"/>
</dbReference>
<protein>
    <submittedName>
        <fullName evidence="5">Glycosyl transferase, group 1 (Modular protein)</fullName>
    </submittedName>
</protein>
<dbReference type="PANTHER" id="PTHR12526:SF510">
    <property type="entry name" value="D-INOSITOL 3-PHOSPHATE GLYCOSYLTRANSFERASE"/>
    <property type="match status" value="1"/>
</dbReference>
<evidence type="ECO:0000313" key="6">
    <source>
        <dbReference type="Proteomes" id="UP000192042"/>
    </source>
</evidence>
<keyword evidence="6" id="KW-1185">Reference proteome</keyword>
<dbReference type="Pfam" id="PF00534">
    <property type="entry name" value="Glycos_transf_1"/>
    <property type="match status" value="1"/>
</dbReference>
<organism evidence="5 6">
    <name type="scientific">Nitrospira japonica</name>
    <dbReference type="NCBI Taxonomy" id="1325564"/>
    <lineage>
        <taxon>Bacteria</taxon>
        <taxon>Pseudomonadati</taxon>
        <taxon>Nitrospirota</taxon>
        <taxon>Nitrospiria</taxon>
        <taxon>Nitrospirales</taxon>
        <taxon>Nitrospiraceae</taxon>
        <taxon>Nitrospira</taxon>
    </lineage>
</organism>
<feature type="domain" description="Glycosyl transferase family 1" evidence="3">
    <location>
        <begin position="592"/>
        <end position="742"/>
    </location>
</feature>
<reference evidence="5 6" key="1">
    <citation type="submission" date="2017-03" db="EMBL/GenBank/DDBJ databases">
        <authorList>
            <person name="Afonso C.L."/>
            <person name="Miller P.J."/>
            <person name="Scott M.A."/>
            <person name="Spackman E."/>
            <person name="Goraichik I."/>
            <person name="Dimitrov K.M."/>
            <person name="Suarez D.L."/>
            <person name="Swayne D.E."/>
        </authorList>
    </citation>
    <scope>NUCLEOTIDE SEQUENCE [LARGE SCALE GENOMIC DNA]</scope>
    <source>
        <strain evidence="5">Genome sequencing of Nitrospira japonica strain NJ11</strain>
    </source>
</reference>
<dbReference type="OrthoDB" id="9799174at2"/>
<name>A0A1W1I9F4_9BACT</name>
<evidence type="ECO:0000259" key="3">
    <source>
        <dbReference type="Pfam" id="PF00534"/>
    </source>
</evidence>
<dbReference type="InterPro" id="IPR011009">
    <property type="entry name" value="Kinase-like_dom_sf"/>
</dbReference>
<dbReference type="InterPro" id="IPR053850">
    <property type="entry name" value="Glyco_hydro_123_N_2"/>
</dbReference>
<dbReference type="SUPFAM" id="SSF53756">
    <property type="entry name" value="UDP-Glycosyltransferase/glycogen phosphorylase"/>
    <property type="match status" value="1"/>
</dbReference>
<keyword evidence="2 5" id="KW-0808">Transferase</keyword>
<dbReference type="EMBL" id="LT828648">
    <property type="protein sequence ID" value="SLM49620.1"/>
    <property type="molecule type" value="Genomic_DNA"/>
</dbReference>
<dbReference type="KEGG" id="nja:NSJP_3453"/>
<proteinExistence type="predicted"/>
<dbReference type="Gene3D" id="3.90.1200.10">
    <property type="match status" value="1"/>
</dbReference>
<evidence type="ECO:0000256" key="1">
    <source>
        <dbReference type="ARBA" id="ARBA00022676"/>
    </source>
</evidence>
<dbReference type="Pfam" id="PF22680">
    <property type="entry name" value="Glyco_hydro_123_N_2"/>
    <property type="match status" value="1"/>
</dbReference>
<feature type="domain" description="Glycoside hydrolase 123 N-terminal" evidence="4">
    <location>
        <begin position="902"/>
        <end position="1054"/>
    </location>
</feature>
<evidence type="ECO:0000313" key="5">
    <source>
        <dbReference type="EMBL" id="SLM49620.1"/>
    </source>
</evidence>
<evidence type="ECO:0000256" key="2">
    <source>
        <dbReference type="ARBA" id="ARBA00022679"/>
    </source>
</evidence>
<dbReference type="SUPFAM" id="SSF56112">
    <property type="entry name" value="Protein kinase-like (PK-like)"/>
    <property type="match status" value="1"/>
</dbReference>
<dbReference type="STRING" id="1325564.NSJP_3453"/>
<keyword evidence="1" id="KW-0328">Glycosyltransferase</keyword>
<gene>
    <name evidence="5" type="ORF">NSJP_3453</name>
</gene>
<dbReference type="CDD" id="cd03801">
    <property type="entry name" value="GT4_PimA-like"/>
    <property type="match status" value="1"/>
</dbReference>